<protein>
    <recommendedName>
        <fullName evidence="4">Carotenoid biosynthesis protein</fullName>
    </recommendedName>
</protein>
<dbReference type="InterPro" id="IPR007354">
    <property type="entry name" value="CruF-like"/>
</dbReference>
<keyword evidence="1" id="KW-0812">Transmembrane</keyword>
<reference evidence="2" key="2">
    <citation type="submission" date="2020-09" db="EMBL/GenBank/DDBJ databases">
        <authorList>
            <person name="Sun Q."/>
            <person name="Zhou Y."/>
        </authorList>
    </citation>
    <scope>NUCLEOTIDE SEQUENCE</scope>
    <source>
        <strain evidence="2">CGMCC 1.15725</strain>
    </source>
</reference>
<dbReference type="PANTHER" id="PTHR39419">
    <property type="entry name" value="SLL0814 PROTEIN"/>
    <property type="match status" value="1"/>
</dbReference>
<keyword evidence="1" id="KW-1133">Transmembrane helix</keyword>
<gene>
    <name evidence="2" type="ORF">GCM10011611_16590</name>
</gene>
<feature type="transmembrane region" description="Helical" evidence="1">
    <location>
        <begin position="135"/>
        <end position="152"/>
    </location>
</feature>
<evidence type="ECO:0000313" key="2">
    <source>
        <dbReference type="EMBL" id="GGF11597.1"/>
    </source>
</evidence>
<keyword evidence="1" id="KW-0472">Membrane</keyword>
<dbReference type="Proteomes" id="UP000646365">
    <property type="component" value="Unassembled WGS sequence"/>
</dbReference>
<keyword evidence="3" id="KW-1185">Reference proteome</keyword>
<feature type="transmembrane region" description="Helical" evidence="1">
    <location>
        <begin position="254"/>
        <end position="275"/>
    </location>
</feature>
<feature type="transmembrane region" description="Helical" evidence="1">
    <location>
        <begin position="212"/>
        <end position="234"/>
    </location>
</feature>
<dbReference type="EMBL" id="BMJQ01000004">
    <property type="protein sequence ID" value="GGF11597.1"/>
    <property type="molecule type" value="Genomic_DNA"/>
</dbReference>
<proteinExistence type="predicted"/>
<comment type="caution">
    <text evidence="2">The sequence shown here is derived from an EMBL/GenBank/DDBJ whole genome shotgun (WGS) entry which is preliminary data.</text>
</comment>
<feature type="transmembrane region" description="Helical" evidence="1">
    <location>
        <begin position="100"/>
        <end position="123"/>
    </location>
</feature>
<feature type="transmembrane region" description="Helical" evidence="1">
    <location>
        <begin position="38"/>
        <end position="57"/>
    </location>
</feature>
<feature type="transmembrane region" description="Helical" evidence="1">
    <location>
        <begin position="64"/>
        <end position="88"/>
    </location>
</feature>
<reference evidence="2" key="1">
    <citation type="journal article" date="2014" name="Int. J. Syst. Evol. Microbiol.">
        <title>Complete genome sequence of Corynebacterium casei LMG S-19264T (=DSM 44701T), isolated from a smear-ripened cheese.</title>
        <authorList>
            <consortium name="US DOE Joint Genome Institute (JGI-PGF)"/>
            <person name="Walter F."/>
            <person name="Albersmeier A."/>
            <person name="Kalinowski J."/>
            <person name="Ruckert C."/>
        </authorList>
    </citation>
    <scope>NUCLEOTIDE SEQUENCE</scope>
    <source>
        <strain evidence="2">CGMCC 1.15725</strain>
    </source>
</reference>
<accession>A0A8J2YRY6</accession>
<name>A0A8J2YRY6_9PROT</name>
<feature type="transmembrane region" description="Helical" evidence="1">
    <location>
        <begin position="172"/>
        <end position="191"/>
    </location>
</feature>
<sequence length="287" mass="31122">MPYRPPLALSLAWLCAAAWLVALIVGAAAPPPSSAARVMQALLLLFVLLHAGVTYGVRGLGLFALLVGLVSFAMEASSITTGFPFGYYVHHLAGPRILDVPLGIVVGWIVLGWFGWTLARLIARRDPAAPTPWDRFLTPLIGTFLLGGYDLAADPVAATVHALYSYRVPSGLFGVPLVNFLGWLLTGWLAMQLFALVEPHLTVRPVVERRSYWLVPVLVWLVMPLTYVAEFLRAGTATVAVDGRRFLVSDVLESAISCALFTTVATSVLGLIRLIQRPGRENTPDPR</sequence>
<dbReference type="PANTHER" id="PTHR39419:SF1">
    <property type="entry name" value="SLL0814 PROTEIN"/>
    <property type="match status" value="1"/>
</dbReference>
<evidence type="ECO:0008006" key="4">
    <source>
        <dbReference type="Google" id="ProtNLM"/>
    </source>
</evidence>
<dbReference type="Pfam" id="PF04240">
    <property type="entry name" value="Caroten_synth"/>
    <property type="match status" value="1"/>
</dbReference>
<evidence type="ECO:0000256" key="1">
    <source>
        <dbReference type="SAM" id="Phobius"/>
    </source>
</evidence>
<evidence type="ECO:0000313" key="3">
    <source>
        <dbReference type="Proteomes" id="UP000646365"/>
    </source>
</evidence>
<organism evidence="2 3">
    <name type="scientific">Aliidongia dinghuensis</name>
    <dbReference type="NCBI Taxonomy" id="1867774"/>
    <lineage>
        <taxon>Bacteria</taxon>
        <taxon>Pseudomonadati</taxon>
        <taxon>Pseudomonadota</taxon>
        <taxon>Alphaproteobacteria</taxon>
        <taxon>Rhodospirillales</taxon>
        <taxon>Dongiaceae</taxon>
        <taxon>Aliidongia</taxon>
    </lineage>
</organism>
<dbReference type="AlphaFoldDB" id="A0A8J2YRY6"/>